<sequence length="152" mass="16822">MAIAGKVDNDCAAEFRKATLAVTATKFDKYVVSDMMAKFGEDLEENMTVLINPANAAILRKDPDFVQVNQGEVIIKGQIGYLFGCRVVMSNKVQDSECFLVKYGAVKILMKRNVMVEADRDIVNETNIYVANQHYTAYLEDASKIVKATIGA</sequence>
<evidence type="ECO:0008006" key="3">
    <source>
        <dbReference type="Google" id="ProtNLM"/>
    </source>
</evidence>
<dbReference type="EMBL" id="CP154622">
    <property type="protein sequence ID" value="XAM41806.1"/>
    <property type="molecule type" value="Genomic_DNA"/>
</dbReference>
<dbReference type="Proteomes" id="UP001477947">
    <property type="component" value="Chromosome"/>
</dbReference>
<evidence type="ECO:0000313" key="2">
    <source>
        <dbReference type="Proteomes" id="UP001477947"/>
    </source>
</evidence>
<dbReference type="RefSeq" id="WP_343336982.1">
    <property type="nucleotide sequence ID" value="NZ_CP154622.1"/>
</dbReference>
<gene>
    <name evidence="1" type="ORF">TPELB_21190</name>
</gene>
<dbReference type="SUPFAM" id="SSF56563">
    <property type="entry name" value="Major capsid protein gp5"/>
    <property type="match status" value="1"/>
</dbReference>
<organism evidence="1 2">
    <name type="scientific">Terrisporobacter petrolearius</name>
    <dbReference type="NCBI Taxonomy" id="1460447"/>
    <lineage>
        <taxon>Bacteria</taxon>
        <taxon>Bacillati</taxon>
        <taxon>Bacillota</taxon>
        <taxon>Clostridia</taxon>
        <taxon>Peptostreptococcales</taxon>
        <taxon>Peptostreptococcaceae</taxon>
        <taxon>Terrisporobacter</taxon>
    </lineage>
</organism>
<keyword evidence="2" id="KW-1185">Reference proteome</keyword>
<name>A0ABZ3FF22_9FIRM</name>
<proteinExistence type="predicted"/>
<protein>
    <recommendedName>
        <fullName evidence="3">Cyclic nucleotide-binding domain-containing protein</fullName>
    </recommendedName>
</protein>
<reference evidence="1 2" key="1">
    <citation type="submission" date="2024-04" db="EMBL/GenBank/DDBJ databases">
        <title>Isolation and characterization of novel acetogenic strains of the genera Terrisporobacter and Acetoanaerobium.</title>
        <authorList>
            <person name="Boeer T."/>
            <person name="Schueler M.A."/>
            <person name="Lueschen A."/>
            <person name="Eysell L."/>
            <person name="Droege J."/>
            <person name="Heinemann M."/>
            <person name="Engelhardt L."/>
            <person name="Basen M."/>
            <person name="Daniel R."/>
        </authorList>
    </citation>
    <scope>NUCLEOTIDE SEQUENCE [LARGE SCALE GENOMIC DNA]</scope>
    <source>
        <strain evidence="1 2">ELB</strain>
    </source>
</reference>
<evidence type="ECO:0000313" key="1">
    <source>
        <dbReference type="EMBL" id="XAM41806.1"/>
    </source>
</evidence>
<accession>A0ABZ3FF22</accession>